<feature type="transmembrane region" description="Helical" evidence="1">
    <location>
        <begin position="84"/>
        <end position="106"/>
    </location>
</feature>
<keyword evidence="1" id="KW-0472">Membrane</keyword>
<feature type="transmembrane region" description="Helical" evidence="1">
    <location>
        <begin position="166"/>
        <end position="184"/>
    </location>
</feature>
<name>A0A919JPA1_9ACTN</name>
<evidence type="ECO:0000313" key="3">
    <source>
        <dbReference type="Proteomes" id="UP000647172"/>
    </source>
</evidence>
<dbReference type="EMBL" id="BOMQ01000077">
    <property type="protein sequence ID" value="GIE52952.1"/>
    <property type="molecule type" value="Genomic_DNA"/>
</dbReference>
<evidence type="ECO:0000313" key="2">
    <source>
        <dbReference type="EMBL" id="GIE52952.1"/>
    </source>
</evidence>
<feature type="transmembrane region" description="Helical" evidence="1">
    <location>
        <begin position="47"/>
        <end position="72"/>
    </location>
</feature>
<evidence type="ECO:0000256" key="1">
    <source>
        <dbReference type="SAM" id="Phobius"/>
    </source>
</evidence>
<sequence>MSPRLLVATNLLRIYRPVAAWFWVTMIVCVGVGMTVVSRVTDPTFSLWLVIAGAAAKYWLGVVGILLVGLHLRQFVANGVTRHDFLAGVAIAGLVVAVLFALAVPLGHAAEQLLLSLAGPLPERYPTTSPGTALREFGHVLPAALAFLACGATISAGFYRFGAWGGLALLPVAVLPVVAAEALLGVDEHGGFDVRFLPYSAAALVTLALTAVVALLFHREMRDVAIRRGAA</sequence>
<reference evidence="2" key="1">
    <citation type="submission" date="2021-01" db="EMBL/GenBank/DDBJ databases">
        <title>Whole genome shotgun sequence of Actinoplanes nipponensis NBRC 14063.</title>
        <authorList>
            <person name="Komaki H."/>
            <person name="Tamura T."/>
        </authorList>
    </citation>
    <scope>NUCLEOTIDE SEQUENCE</scope>
    <source>
        <strain evidence="2">NBRC 14063</strain>
    </source>
</reference>
<protein>
    <submittedName>
        <fullName evidence="2">Uncharacterized protein</fullName>
    </submittedName>
</protein>
<keyword evidence="1" id="KW-1133">Transmembrane helix</keyword>
<organism evidence="2 3">
    <name type="scientific">Actinoplanes nipponensis</name>
    <dbReference type="NCBI Taxonomy" id="135950"/>
    <lineage>
        <taxon>Bacteria</taxon>
        <taxon>Bacillati</taxon>
        <taxon>Actinomycetota</taxon>
        <taxon>Actinomycetes</taxon>
        <taxon>Micromonosporales</taxon>
        <taxon>Micromonosporaceae</taxon>
        <taxon>Actinoplanes</taxon>
    </lineage>
</organism>
<dbReference type="Proteomes" id="UP000647172">
    <property type="component" value="Unassembled WGS sequence"/>
</dbReference>
<keyword evidence="3" id="KW-1185">Reference proteome</keyword>
<comment type="caution">
    <text evidence="2">The sequence shown here is derived from an EMBL/GenBank/DDBJ whole genome shotgun (WGS) entry which is preliminary data.</text>
</comment>
<accession>A0A919JPA1</accession>
<feature type="transmembrane region" description="Helical" evidence="1">
    <location>
        <begin position="140"/>
        <end position="159"/>
    </location>
</feature>
<gene>
    <name evidence="2" type="ORF">Ani05nite_64860</name>
</gene>
<proteinExistence type="predicted"/>
<dbReference type="RefSeq" id="WP_203774693.1">
    <property type="nucleotide sequence ID" value="NZ_BAAAYJ010000022.1"/>
</dbReference>
<feature type="transmembrane region" description="Helical" evidence="1">
    <location>
        <begin position="20"/>
        <end position="41"/>
    </location>
</feature>
<dbReference type="AlphaFoldDB" id="A0A919JPA1"/>
<feature type="transmembrane region" description="Helical" evidence="1">
    <location>
        <begin position="196"/>
        <end position="217"/>
    </location>
</feature>
<keyword evidence="1" id="KW-0812">Transmembrane</keyword>